<dbReference type="PROSITE" id="PS50977">
    <property type="entry name" value="HTH_TETR_2"/>
    <property type="match status" value="1"/>
</dbReference>
<sequence>MEKFFSLPVEKQNVIIDAALRTFGTNGYKKASISDIAVAAGISKAMVFHYFGTKKALYLYLINLCGNIMMNEVNEKFDNSITDFFDRIKMSSDIEISVMKRHAAIPSFLANVYFENDEEVKADIQNIFDSGDDFRNKIAFEGVDTSKFKEGVDLKLLMKMLMWMAEGYTKQMSNKTEINFDAMMKEFNECMDMLRNNFYKEEYL</sequence>
<proteinExistence type="predicted"/>
<evidence type="ECO:0000313" key="5">
    <source>
        <dbReference type="Proteomes" id="UP000694308"/>
    </source>
</evidence>
<evidence type="ECO:0000313" key="4">
    <source>
        <dbReference type="EMBL" id="MBV7273661.1"/>
    </source>
</evidence>
<evidence type="ECO:0000256" key="1">
    <source>
        <dbReference type="ARBA" id="ARBA00023125"/>
    </source>
</evidence>
<dbReference type="Proteomes" id="UP000694308">
    <property type="component" value="Unassembled WGS sequence"/>
</dbReference>
<dbReference type="PANTHER" id="PTHR43479">
    <property type="entry name" value="ACREF/ENVCD OPERON REPRESSOR-RELATED"/>
    <property type="match status" value="1"/>
</dbReference>
<dbReference type="Pfam" id="PF00440">
    <property type="entry name" value="TetR_N"/>
    <property type="match status" value="1"/>
</dbReference>
<feature type="DNA-binding region" description="H-T-H motif" evidence="2">
    <location>
        <begin position="32"/>
        <end position="51"/>
    </location>
</feature>
<evidence type="ECO:0000256" key="2">
    <source>
        <dbReference type="PROSITE-ProRule" id="PRU00335"/>
    </source>
</evidence>
<keyword evidence="1 2" id="KW-0238">DNA-binding</keyword>
<evidence type="ECO:0000259" key="3">
    <source>
        <dbReference type="PROSITE" id="PS50977"/>
    </source>
</evidence>
<dbReference type="RefSeq" id="WP_218320727.1">
    <property type="nucleotide sequence ID" value="NZ_JAEEGC010000052.1"/>
</dbReference>
<accession>A0A949TXH0</accession>
<keyword evidence="5" id="KW-1185">Reference proteome</keyword>
<comment type="caution">
    <text evidence="4">The sequence shown here is derived from an EMBL/GenBank/DDBJ whole genome shotgun (WGS) entry which is preliminary data.</text>
</comment>
<dbReference type="GO" id="GO:0003677">
    <property type="term" value="F:DNA binding"/>
    <property type="evidence" value="ECO:0007669"/>
    <property type="project" value="UniProtKB-UniRule"/>
</dbReference>
<dbReference type="PROSITE" id="PS01081">
    <property type="entry name" value="HTH_TETR_1"/>
    <property type="match status" value="1"/>
</dbReference>
<organism evidence="4 5">
    <name type="scientific">Clostridium thailandense</name>
    <dbReference type="NCBI Taxonomy" id="2794346"/>
    <lineage>
        <taxon>Bacteria</taxon>
        <taxon>Bacillati</taxon>
        <taxon>Bacillota</taxon>
        <taxon>Clostridia</taxon>
        <taxon>Eubacteriales</taxon>
        <taxon>Clostridiaceae</taxon>
        <taxon>Clostridium</taxon>
    </lineage>
</organism>
<dbReference type="AlphaFoldDB" id="A0A949TXH0"/>
<protein>
    <submittedName>
        <fullName evidence="4">Helix-turn-helix transcriptional regulator</fullName>
    </submittedName>
</protein>
<dbReference type="InterPro" id="IPR050624">
    <property type="entry name" value="HTH-type_Tx_Regulator"/>
</dbReference>
<dbReference type="EMBL" id="JAEEGC010000052">
    <property type="protein sequence ID" value="MBV7273661.1"/>
    <property type="molecule type" value="Genomic_DNA"/>
</dbReference>
<name>A0A949TXH0_9CLOT</name>
<feature type="domain" description="HTH tetR-type" evidence="3">
    <location>
        <begin position="9"/>
        <end position="69"/>
    </location>
</feature>
<gene>
    <name evidence="4" type="ORF">I6U48_12140</name>
</gene>
<dbReference type="PANTHER" id="PTHR43479:SF11">
    <property type="entry name" value="ACREF_ENVCD OPERON REPRESSOR-RELATED"/>
    <property type="match status" value="1"/>
</dbReference>
<reference evidence="4" key="1">
    <citation type="submission" date="2020-12" db="EMBL/GenBank/DDBJ databases">
        <title>Clostridium thailandense sp. nov., a novel acetogenic bacterium isolated from peat land soil in Thailand.</title>
        <authorList>
            <person name="Chaikitkaew S."/>
            <person name="Birkeland N.K."/>
        </authorList>
    </citation>
    <scope>NUCLEOTIDE SEQUENCE</scope>
    <source>
        <strain evidence="4">PL3</strain>
    </source>
</reference>
<dbReference type="InterPro" id="IPR001647">
    <property type="entry name" value="HTH_TetR"/>
</dbReference>
<dbReference type="InterPro" id="IPR023772">
    <property type="entry name" value="DNA-bd_HTH_TetR-type_CS"/>
</dbReference>